<dbReference type="Pfam" id="PF03928">
    <property type="entry name" value="HbpS-like"/>
    <property type="match status" value="1"/>
</dbReference>
<proteinExistence type="predicted"/>
<organism evidence="1 2">
    <name type="scientific">Pseudomonas putida</name>
    <name type="common">Arthrobacter siderocapsulatus</name>
    <dbReference type="NCBI Taxonomy" id="303"/>
    <lineage>
        <taxon>Bacteria</taxon>
        <taxon>Pseudomonadati</taxon>
        <taxon>Pseudomonadota</taxon>
        <taxon>Gammaproteobacteria</taxon>
        <taxon>Pseudomonadales</taxon>
        <taxon>Pseudomonadaceae</taxon>
        <taxon>Pseudomonas</taxon>
    </lineage>
</organism>
<accession>A0A1L7NEZ1</accession>
<dbReference type="Gene3D" id="3.30.450.150">
    <property type="entry name" value="Haem-degrading domain"/>
    <property type="match status" value="1"/>
</dbReference>
<dbReference type="InterPro" id="IPR052517">
    <property type="entry name" value="GlcG_carb_metab_protein"/>
</dbReference>
<evidence type="ECO:0000313" key="2">
    <source>
        <dbReference type="Proteomes" id="UP000218731"/>
    </source>
</evidence>
<dbReference type="RefSeq" id="WP_096426339.1">
    <property type="nucleotide sequence ID" value="NZ_AP015029.1"/>
</dbReference>
<protein>
    <recommendedName>
        <fullName evidence="3">Heme-binding protein</fullName>
    </recommendedName>
</protein>
<dbReference type="InterPro" id="IPR005624">
    <property type="entry name" value="PduO/GlcC-like"/>
</dbReference>
<dbReference type="SUPFAM" id="SSF143744">
    <property type="entry name" value="GlcG-like"/>
    <property type="match status" value="1"/>
</dbReference>
<dbReference type="Proteomes" id="UP000218731">
    <property type="component" value="Chromosome 1"/>
</dbReference>
<dbReference type="InterPro" id="IPR038084">
    <property type="entry name" value="PduO/GlcC-like_sf"/>
</dbReference>
<dbReference type="AlphaFoldDB" id="A0A1L7NEZ1"/>
<dbReference type="PANTHER" id="PTHR34309:SF1">
    <property type="entry name" value="PROTEIN GLCG"/>
    <property type="match status" value="1"/>
</dbReference>
<name>A0A1L7NEZ1_PSEPU</name>
<evidence type="ECO:0008006" key="3">
    <source>
        <dbReference type="Google" id="ProtNLM"/>
    </source>
</evidence>
<dbReference type="EMBL" id="AP015029">
    <property type="protein sequence ID" value="BAW24036.1"/>
    <property type="molecule type" value="Genomic_DNA"/>
</dbReference>
<sequence length="153" mass="16020">MHPLVAQQPNISLSLAMHALQTALHEAERLGVRISITVVDASGQLVHMAHMDGAALLSRDIALNKARTALSFNLSTSAWQARLHNCSEAVRNGLPLQPGMALFGGGEPLRLGDRALGAIGISGASEAQDSECARAAQQAVQAVQTVQALLQEA</sequence>
<gene>
    <name evidence="1" type="ORF">KF715C_ch34630</name>
</gene>
<evidence type="ECO:0000313" key="1">
    <source>
        <dbReference type="EMBL" id="BAW24036.1"/>
    </source>
</evidence>
<dbReference type="PANTHER" id="PTHR34309">
    <property type="entry name" value="SLR1406 PROTEIN"/>
    <property type="match status" value="1"/>
</dbReference>
<reference evidence="1 2" key="1">
    <citation type="submission" date="2015-11" db="EMBL/GenBank/DDBJ databases">
        <title>Complete genome sequencing of a biphenyl-degrading bacterium, Pseudomonas putida KF715 (=NBRC110667).</title>
        <authorList>
            <person name="Suenaga H."/>
            <person name="Fujihara N."/>
            <person name="Watanabe T."/>
            <person name="Hirose J."/>
            <person name="Kimura N."/>
            <person name="Yamazoe A."/>
            <person name="Hosoyama A."/>
            <person name="Shimodaira J."/>
            <person name="Furukawa K."/>
        </authorList>
    </citation>
    <scope>NUCLEOTIDE SEQUENCE [LARGE SCALE GENOMIC DNA]</scope>
    <source>
        <strain evidence="1 2">KF715</strain>
    </source>
</reference>